<sequence length="100" mass="11300">KAASDLKDQCEQNNISVMSYGSYADTNDAENQLEHIKDIDARIIFAFLQKTTSVMCLVYKHKLYGNKYGWVVHTPDAPGWWTRTYSFLDCTASQVNDAAA</sequence>
<dbReference type="PANTHER" id="PTHR10519:SF74">
    <property type="entry name" value="GAMMA-AMINOBUTYRIC ACID TYPE B RECEPTOR SUBUNIT 2"/>
    <property type="match status" value="1"/>
</dbReference>
<dbReference type="SUPFAM" id="SSF53822">
    <property type="entry name" value="Periplasmic binding protein-like I"/>
    <property type="match status" value="1"/>
</dbReference>
<dbReference type="Proteomes" id="UP001159427">
    <property type="component" value="Unassembled WGS sequence"/>
</dbReference>
<organism evidence="5 6">
    <name type="scientific">Porites evermanni</name>
    <dbReference type="NCBI Taxonomy" id="104178"/>
    <lineage>
        <taxon>Eukaryota</taxon>
        <taxon>Metazoa</taxon>
        <taxon>Cnidaria</taxon>
        <taxon>Anthozoa</taxon>
        <taxon>Hexacorallia</taxon>
        <taxon>Scleractinia</taxon>
        <taxon>Fungiina</taxon>
        <taxon>Poritidae</taxon>
        <taxon>Porites</taxon>
    </lineage>
</organism>
<name>A0ABN8M9G2_9CNID</name>
<feature type="non-terminal residue" evidence="5">
    <location>
        <position position="1"/>
    </location>
</feature>
<reference evidence="5 6" key="1">
    <citation type="submission" date="2022-05" db="EMBL/GenBank/DDBJ databases">
        <authorList>
            <consortium name="Genoscope - CEA"/>
            <person name="William W."/>
        </authorList>
    </citation>
    <scope>NUCLEOTIDE SEQUENCE [LARGE SCALE GENOMIC DNA]</scope>
</reference>
<dbReference type="PANTHER" id="PTHR10519">
    <property type="entry name" value="GABA-B RECEPTOR"/>
    <property type="match status" value="1"/>
</dbReference>
<feature type="non-terminal residue" evidence="5">
    <location>
        <position position="100"/>
    </location>
</feature>
<comment type="caution">
    <text evidence="5">The sequence shown here is derived from an EMBL/GenBank/DDBJ whole genome shotgun (WGS) entry which is preliminary data.</text>
</comment>
<evidence type="ECO:0000313" key="6">
    <source>
        <dbReference type="Proteomes" id="UP001159427"/>
    </source>
</evidence>
<dbReference type="EMBL" id="CALNXI010000338">
    <property type="protein sequence ID" value="CAH3025147.1"/>
    <property type="molecule type" value="Genomic_DNA"/>
</dbReference>
<proteinExistence type="predicted"/>
<keyword evidence="1" id="KW-0297">G-protein coupled receptor</keyword>
<keyword evidence="2" id="KW-0675">Receptor</keyword>
<accession>A0ABN8M9G2</accession>
<dbReference type="InterPro" id="IPR028082">
    <property type="entry name" value="Peripla_BP_I"/>
</dbReference>
<dbReference type="InterPro" id="IPR002455">
    <property type="entry name" value="GPCR3_GABA-B"/>
</dbReference>
<evidence type="ECO:0000256" key="2">
    <source>
        <dbReference type="ARBA" id="ARBA00023170"/>
    </source>
</evidence>
<evidence type="ECO:0000256" key="1">
    <source>
        <dbReference type="ARBA" id="ARBA00023040"/>
    </source>
</evidence>
<evidence type="ECO:0000313" key="5">
    <source>
        <dbReference type="EMBL" id="CAH3025147.1"/>
    </source>
</evidence>
<evidence type="ECO:0000256" key="4">
    <source>
        <dbReference type="ARBA" id="ARBA00023224"/>
    </source>
</evidence>
<keyword evidence="4" id="KW-0807">Transducer</keyword>
<gene>
    <name evidence="5" type="ORF">PEVE_00025154</name>
</gene>
<keyword evidence="6" id="KW-1185">Reference proteome</keyword>
<keyword evidence="3" id="KW-0325">Glycoprotein</keyword>
<evidence type="ECO:0000256" key="3">
    <source>
        <dbReference type="ARBA" id="ARBA00023180"/>
    </source>
</evidence>
<dbReference type="Gene3D" id="3.40.50.2300">
    <property type="match status" value="1"/>
</dbReference>
<protein>
    <submittedName>
        <fullName evidence="5">Uncharacterized protein</fullName>
    </submittedName>
</protein>